<dbReference type="RefSeq" id="WP_349877574.1">
    <property type="nucleotide sequence ID" value="NZ_CP157974.1"/>
</dbReference>
<evidence type="ECO:0000259" key="3">
    <source>
        <dbReference type="SMART" id="SM00822"/>
    </source>
</evidence>
<dbReference type="EMBL" id="CP157974">
    <property type="protein sequence ID" value="XBT81158.1"/>
    <property type="molecule type" value="Genomic_DNA"/>
</dbReference>
<reference evidence="4" key="1">
    <citation type="submission" date="2024-06" db="EMBL/GenBank/DDBJ databases">
        <title>Micromonospora sp. strain HUAS YX12 genome sequences.</title>
        <authorList>
            <person name="Mo P."/>
        </authorList>
    </citation>
    <scope>NUCLEOTIDE SEQUENCE</scope>
    <source>
        <strain evidence="4">HUAS YX12</strain>
    </source>
</reference>
<organism evidence="4">
    <name type="scientific">Micromonospora sp. HUAS YX12</name>
    <dbReference type="NCBI Taxonomy" id="3156396"/>
    <lineage>
        <taxon>Bacteria</taxon>
        <taxon>Bacillati</taxon>
        <taxon>Actinomycetota</taxon>
        <taxon>Actinomycetes</taxon>
        <taxon>Micromonosporales</taxon>
        <taxon>Micromonosporaceae</taxon>
        <taxon>Micromonospora</taxon>
    </lineage>
</organism>
<sequence>MRATLDIRTTREREIAPPGDARAYRWTLVGPQRHPLAAALRAASRDDAPEAVAVLLGRTFHQVDNRRLLQAIRAAVARGSRLAVVHLGAGGGSLARAAAVEHPGLSCVVAELTEGPTPAAVRAATRLVAAATPVAGEVRVDRDGRLSTTDWQPAHLPAAAGTAGSAGAVLVTGGLGGLGLRVAAVLACRHGLHPILADTATPERLGTAGRRHLDRMAGTTGVTVLRADVTDGAALRRALAGTGRGPLAGVVHCAGLLRGGPVTAGTAAGLTAVQAAKVDGLRHALDAVDRHALRRVLVFGSVTAERPHRSLGAYALANELLRRCAGRLAAGLPGAVTLVAEWSIWSGAGMAHGTPGAVAAARRLNLPPVPLGPGMAAVDALWRLPAAPGRAQRLLISGC</sequence>
<name>A0AAU7QYG3_9ACTN</name>
<keyword evidence="1" id="KW-0596">Phosphopantetheine</keyword>
<accession>A0AAU7QYG3</accession>
<dbReference type="Gene3D" id="3.40.50.720">
    <property type="entry name" value="NAD(P)-binding Rossmann-like Domain"/>
    <property type="match status" value="1"/>
</dbReference>
<feature type="domain" description="Ketoreductase" evidence="3">
    <location>
        <begin position="167"/>
        <end position="348"/>
    </location>
</feature>
<evidence type="ECO:0000256" key="2">
    <source>
        <dbReference type="ARBA" id="ARBA00022553"/>
    </source>
</evidence>
<evidence type="ECO:0000256" key="1">
    <source>
        <dbReference type="ARBA" id="ARBA00022450"/>
    </source>
</evidence>
<dbReference type="SMART" id="SM00822">
    <property type="entry name" value="PKS_KR"/>
    <property type="match status" value="1"/>
</dbReference>
<dbReference type="GO" id="GO:0006633">
    <property type="term" value="P:fatty acid biosynthetic process"/>
    <property type="evidence" value="ECO:0007669"/>
    <property type="project" value="TreeGrafter"/>
</dbReference>
<dbReference type="AlphaFoldDB" id="A0AAU7QYG3"/>
<protein>
    <submittedName>
        <fullName evidence="4">KR domain-containing protein</fullName>
    </submittedName>
</protein>
<dbReference type="InterPro" id="IPR057326">
    <property type="entry name" value="KR_dom"/>
</dbReference>
<evidence type="ECO:0000313" key="4">
    <source>
        <dbReference type="EMBL" id="XBT81158.1"/>
    </source>
</evidence>
<keyword evidence="2" id="KW-0597">Phosphoprotein</keyword>
<dbReference type="Pfam" id="PF08659">
    <property type="entry name" value="KR"/>
    <property type="match status" value="1"/>
</dbReference>
<dbReference type="PANTHER" id="PTHR43775:SF37">
    <property type="entry name" value="SI:DKEY-61P9.11"/>
    <property type="match status" value="1"/>
</dbReference>
<dbReference type="PANTHER" id="PTHR43775">
    <property type="entry name" value="FATTY ACID SYNTHASE"/>
    <property type="match status" value="1"/>
</dbReference>
<dbReference type="GO" id="GO:0004312">
    <property type="term" value="F:fatty acid synthase activity"/>
    <property type="evidence" value="ECO:0007669"/>
    <property type="project" value="TreeGrafter"/>
</dbReference>
<dbReference type="InterPro" id="IPR036291">
    <property type="entry name" value="NAD(P)-bd_dom_sf"/>
</dbReference>
<dbReference type="SUPFAM" id="SSF51735">
    <property type="entry name" value="NAD(P)-binding Rossmann-fold domains"/>
    <property type="match status" value="1"/>
</dbReference>
<dbReference type="InterPro" id="IPR050091">
    <property type="entry name" value="PKS_NRPS_Biosynth_Enz"/>
</dbReference>
<gene>
    <name evidence="4" type="ORF">ABIH81_26455</name>
</gene>
<dbReference type="InterPro" id="IPR013968">
    <property type="entry name" value="PKS_KR"/>
</dbReference>
<proteinExistence type="predicted"/>